<dbReference type="Gene3D" id="3.30.565.40">
    <property type="entry name" value="Fervidobacterium nodosum Rt17-B1 like"/>
    <property type="match status" value="1"/>
</dbReference>
<accession>A0A7W5C8V0</accession>
<dbReference type="EMBL" id="JACHXW010000009">
    <property type="protein sequence ID" value="MBB3153246.1"/>
    <property type="molecule type" value="Genomic_DNA"/>
</dbReference>
<dbReference type="InterPro" id="IPR025303">
    <property type="entry name" value="PdaC"/>
</dbReference>
<reference evidence="5 6" key="1">
    <citation type="submission" date="2020-08" db="EMBL/GenBank/DDBJ databases">
        <title>Genomic Encyclopedia of Type Strains, Phase III (KMG-III): the genomes of soil and plant-associated and newly described type strains.</title>
        <authorList>
            <person name="Whitman W."/>
        </authorList>
    </citation>
    <scope>NUCLEOTIDE SEQUENCE [LARGE SCALE GENOMIC DNA]</scope>
    <source>
        <strain evidence="5 6">CECT 8234</strain>
    </source>
</reference>
<evidence type="ECO:0000259" key="3">
    <source>
        <dbReference type="Pfam" id="PF11738"/>
    </source>
</evidence>
<proteinExistence type="predicted"/>
<feature type="domain" description="Copper amine oxidase-like N-terminal" evidence="2">
    <location>
        <begin position="63"/>
        <end position="160"/>
    </location>
</feature>
<dbReference type="SUPFAM" id="SSF55383">
    <property type="entry name" value="Copper amine oxidase, domain N"/>
    <property type="match status" value="1"/>
</dbReference>
<dbReference type="InterPro" id="IPR021729">
    <property type="entry name" value="DUF3298"/>
</dbReference>
<keyword evidence="6" id="KW-1185">Reference proteome</keyword>
<evidence type="ECO:0008006" key="7">
    <source>
        <dbReference type="Google" id="ProtNLM"/>
    </source>
</evidence>
<dbReference type="InterPro" id="IPR036582">
    <property type="entry name" value="Mao_N_sf"/>
</dbReference>
<dbReference type="AlphaFoldDB" id="A0A7W5C8V0"/>
<name>A0A7W5C8V0_9BACL</name>
<dbReference type="InterPro" id="IPR012854">
    <property type="entry name" value="Cu_amine_oxidase-like_N"/>
</dbReference>
<dbReference type="Pfam" id="PF11738">
    <property type="entry name" value="DUF3298"/>
    <property type="match status" value="1"/>
</dbReference>
<dbReference type="InterPro" id="IPR037126">
    <property type="entry name" value="PdaC/RsiV-like_sf"/>
</dbReference>
<evidence type="ECO:0000313" key="6">
    <source>
        <dbReference type="Proteomes" id="UP000518605"/>
    </source>
</evidence>
<dbReference type="Pfam" id="PF07833">
    <property type="entry name" value="Cu_amine_oxidN1"/>
    <property type="match status" value="1"/>
</dbReference>
<feature type="chain" id="PRO_5039235620" description="DUF4163 domain-containing protein" evidence="1">
    <location>
        <begin position="35"/>
        <end position="371"/>
    </location>
</feature>
<dbReference type="Gene3D" id="3.90.640.20">
    <property type="entry name" value="Heat-shock cognate protein, ATPase"/>
    <property type="match status" value="1"/>
</dbReference>
<organism evidence="5 6">
    <name type="scientific">Paenibacillus endophyticus</name>
    <dbReference type="NCBI Taxonomy" id="1294268"/>
    <lineage>
        <taxon>Bacteria</taxon>
        <taxon>Bacillati</taxon>
        <taxon>Bacillota</taxon>
        <taxon>Bacilli</taxon>
        <taxon>Bacillales</taxon>
        <taxon>Paenibacillaceae</taxon>
        <taxon>Paenibacillus</taxon>
    </lineage>
</organism>
<dbReference type="Gene3D" id="3.30.457.10">
    <property type="entry name" value="Copper amine oxidase-like, N-terminal domain"/>
    <property type="match status" value="1"/>
</dbReference>
<protein>
    <recommendedName>
        <fullName evidence="7">DUF4163 domain-containing protein</fullName>
    </recommendedName>
</protein>
<feature type="signal peptide" evidence="1">
    <location>
        <begin position="1"/>
        <end position="34"/>
    </location>
</feature>
<feature type="domain" description="Deacetylase PdaC" evidence="4">
    <location>
        <begin position="178"/>
        <end position="278"/>
    </location>
</feature>
<gene>
    <name evidence="5" type="ORF">FHS16_003308</name>
</gene>
<sequence>MALTISHWNKASKRNRKLVALVTAVLLASTPATGILHGGGTAAAAESTLNVVPQPFVIDGMRTTVPTAIVDGETYISLRALNEKLGLATSWDAKARTAIVIGRNRVFIASPDKGTYELNGQPVYGSMSILSNGSTYIPLRFLLERMGYTISYDAPTRTIGIQTIDENKLTIASKTISEVNESQSLVIHYPVISGYKNEEAEDKVNAYLKKEAETFSVSAQESLTKAIQDNKKWQADNPGVDYPPVAYEATYTITYNENDYLSLYVDYYIDLGGAHGSTIRVPYTFDLSTGETVSLKQAANNNTNYVSIINKHINDQIKARKLDLIAPFEGIKADRPYYLRHGAIVINFEQYEYTAYALGMPEFAIPLMTFE</sequence>
<evidence type="ECO:0000313" key="5">
    <source>
        <dbReference type="EMBL" id="MBB3153246.1"/>
    </source>
</evidence>
<dbReference type="RefSeq" id="WP_183564456.1">
    <property type="nucleotide sequence ID" value="NZ_CBCSLB010000042.1"/>
</dbReference>
<dbReference type="Proteomes" id="UP000518605">
    <property type="component" value="Unassembled WGS sequence"/>
</dbReference>
<dbReference type="Pfam" id="PF13739">
    <property type="entry name" value="PdaC"/>
    <property type="match status" value="1"/>
</dbReference>
<evidence type="ECO:0000259" key="4">
    <source>
        <dbReference type="Pfam" id="PF13739"/>
    </source>
</evidence>
<keyword evidence="1" id="KW-0732">Signal</keyword>
<comment type="caution">
    <text evidence="5">The sequence shown here is derived from an EMBL/GenBank/DDBJ whole genome shotgun (WGS) entry which is preliminary data.</text>
</comment>
<feature type="domain" description="DUF3298" evidence="3">
    <location>
        <begin position="301"/>
        <end position="367"/>
    </location>
</feature>
<evidence type="ECO:0000259" key="2">
    <source>
        <dbReference type="Pfam" id="PF07833"/>
    </source>
</evidence>
<evidence type="ECO:0000256" key="1">
    <source>
        <dbReference type="SAM" id="SignalP"/>
    </source>
</evidence>